<proteinExistence type="predicted"/>
<reference evidence="2" key="2">
    <citation type="submission" date="2014-02" db="EMBL/GenBank/DDBJ databases">
        <title>Annotation of the Genome Sequence of Fusarium oxysporum f. sp. melonis 26406.</title>
        <authorList>
            <consortium name="The Broad Institute Genomics Platform"/>
            <person name="Ma L.-J."/>
            <person name="Corby-Kistler H."/>
            <person name="Broz K."/>
            <person name="Gale L.R."/>
            <person name="Jonkers W."/>
            <person name="O'Donnell K."/>
            <person name="Ploetz R."/>
            <person name="Steinberg C."/>
            <person name="Schwartz D.C."/>
            <person name="VanEtten H."/>
            <person name="Zhou S."/>
            <person name="Young S.K."/>
            <person name="Zeng Q."/>
            <person name="Gargeya S."/>
            <person name="Fitzgerald M."/>
            <person name="Abouelleil A."/>
            <person name="Alvarado L."/>
            <person name="Chapman S.B."/>
            <person name="Gainer-Dewar J."/>
            <person name="Goldberg J."/>
            <person name="Griggs A."/>
            <person name="Gujja S."/>
            <person name="Hansen M."/>
            <person name="Howarth C."/>
            <person name="Imamovic A."/>
            <person name="Ireland A."/>
            <person name="Larimer J."/>
            <person name="McCowan C."/>
            <person name="Murphy C."/>
            <person name="Pearson M."/>
            <person name="Poon T.W."/>
            <person name="Priest M."/>
            <person name="Roberts A."/>
            <person name="Saif S."/>
            <person name="Shea T."/>
            <person name="Sykes S."/>
            <person name="Wortman J."/>
            <person name="Nusbaum C."/>
            <person name="Birren B."/>
        </authorList>
    </citation>
    <scope>NUCLEOTIDE SEQUENCE</scope>
    <source>
        <strain evidence="2">26406</strain>
    </source>
</reference>
<evidence type="ECO:0000313" key="2">
    <source>
        <dbReference type="EMBL" id="EXK23397.1"/>
    </source>
</evidence>
<reference evidence="2" key="1">
    <citation type="submission" date="2012-04" db="EMBL/GenBank/DDBJ databases">
        <title>The Genome Sequence of Fusarium oxysporum melonis.</title>
        <authorList>
            <consortium name="The Broad Institute Genome Sequencing Platform"/>
            <person name="Ma L.-J."/>
            <person name="Gale L.R."/>
            <person name="Schwartz D.C."/>
            <person name="Zhou S."/>
            <person name="Corby-Kistler H."/>
            <person name="Young S.K."/>
            <person name="Zeng Q."/>
            <person name="Gargeya S."/>
            <person name="Fitzgerald M."/>
            <person name="Haas B."/>
            <person name="Abouelleil A."/>
            <person name="Alvarado L."/>
            <person name="Arachchi H.M."/>
            <person name="Berlin A."/>
            <person name="Brown A."/>
            <person name="Chapman S.B."/>
            <person name="Chen Z."/>
            <person name="Dunbar C."/>
            <person name="Freedman E."/>
            <person name="Gearin G."/>
            <person name="Goldberg J."/>
            <person name="Griggs A."/>
            <person name="Gujja S."/>
            <person name="Heiman D."/>
            <person name="Howarth C."/>
            <person name="Larson L."/>
            <person name="Lui A."/>
            <person name="MacDonald P.J.P."/>
            <person name="Montmayeur A."/>
            <person name="Murphy C."/>
            <person name="Neiman D."/>
            <person name="Pearson M."/>
            <person name="Priest M."/>
            <person name="Roberts A."/>
            <person name="Saif S."/>
            <person name="Shea T."/>
            <person name="Shenoy N."/>
            <person name="Sisk P."/>
            <person name="Stolte C."/>
            <person name="Sykes S."/>
            <person name="Wortman J."/>
            <person name="Nusbaum C."/>
            <person name="Birren B."/>
        </authorList>
    </citation>
    <scope>NUCLEOTIDE SEQUENCE</scope>
    <source>
        <strain evidence="2">26406</strain>
    </source>
</reference>
<dbReference type="AlphaFoldDB" id="W9Z425"/>
<dbReference type="VEuPathDB" id="FungiDB:FOMG_19824"/>
<name>W9Z425_FUSOX</name>
<evidence type="ECO:0000256" key="1">
    <source>
        <dbReference type="SAM" id="MobiDB-lite"/>
    </source>
</evidence>
<dbReference type="HOGENOM" id="CLU_3399476_0_0_1"/>
<accession>W9Z425</accession>
<dbReference type="Proteomes" id="UP000030703">
    <property type="component" value="Unassembled WGS sequence"/>
</dbReference>
<organism evidence="2">
    <name type="scientific">Fusarium oxysporum f. sp. melonis 26406</name>
    <dbReference type="NCBI Taxonomy" id="1089452"/>
    <lineage>
        <taxon>Eukaryota</taxon>
        <taxon>Fungi</taxon>
        <taxon>Dikarya</taxon>
        <taxon>Ascomycota</taxon>
        <taxon>Pezizomycotina</taxon>
        <taxon>Sordariomycetes</taxon>
        <taxon>Hypocreomycetidae</taxon>
        <taxon>Hypocreales</taxon>
        <taxon>Nectriaceae</taxon>
        <taxon>Fusarium</taxon>
        <taxon>Fusarium oxysporum species complex</taxon>
    </lineage>
</organism>
<dbReference type="EMBL" id="KI980941">
    <property type="protein sequence ID" value="EXK23397.1"/>
    <property type="molecule type" value="Genomic_DNA"/>
</dbReference>
<sequence length="31" mass="3691">MMRSRQRVYTIHERLCSPLSTSGQHQEDTRS</sequence>
<protein>
    <submittedName>
        <fullName evidence="2">Uncharacterized protein</fullName>
    </submittedName>
</protein>
<gene>
    <name evidence="2" type="ORF">FOMG_19824</name>
</gene>
<feature type="region of interest" description="Disordered" evidence="1">
    <location>
        <begin position="1"/>
        <end position="31"/>
    </location>
</feature>